<proteinExistence type="predicted"/>
<reference evidence="1 2" key="1">
    <citation type="submission" date="2018-04" db="EMBL/GenBank/DDBJ databases">
        <title>Genomic Encyclopedia of Archaeal and Bacterial Type Strains, Phase II (KMG-II): from individual species to whole genera.</title>
        <authorList>
            <person name="Goeker M."/>
        </authorList>
    </citation>
    <scope>NUCLEOTIDE SEQUENCE [LARGE SCALE GENOMIC DNA]</scope>
    <source>
        <strain evidence="1 2">DSM 23082</strain>
    </source>
</reference>
<evidence type="ECO:0000313" key="2">
    <source>
        <dbReference type="Proteomes" id="UP000244174"/>
    </source>
</evidence>
<evidence type="ECO:0000313" key="1">
    <source>
        <dbReference type="EMBL" id="PTX44607.1"/>
    </source>
</evidence>
<dbReference type="Proteomes" id="UP000244174">
    <property type="component" value="Unassembled WGS sequence"/>
</dbReference>
<comment type="caution">
    <text evidence="1">The sequence shown here is derived from an EMBL/GenBank/DDBJ whole genome shotgun (WGS) entry which is preliminary data.</text>
</comment>
<dbReference type="EMBL" id="QBKQ01000001">
    <property type="protein sequence ID" value="PTX44607.1"/>
    <property type="molecule type" value="Genomic_DNA"/>
</dbReference>
<dbReference type="AlphaFoldDB" id="A0A2T6ALF1"/>
<keyword evidence="2" id="KW-1185">Reference proteome</keyword>
<protein>
    <submittedName>
        <fullName evidence="1">Uncharacterized protein</fullName>
    </submittedName>
</protein>
<organism evidence="1 2">
    <name type="scientific">Christiangramia gaetbulicola</name>
    <dbReference type="NCBI Taxonomy" id="703340"/>
    <lineage>
        <taxon>Bacteria</taxon>
        <taxon>Pseudomonadati</taxon>
        <taxon>Bacteroidota</taxon>
        <taxon>Flavobacteriia</taxon>
        <taxon>Flavobacteriales</taxon>
        <taxon>Flavobacteriaceae</taxon>
        <taxon>Christiangramia</taxon>
    </lineage>
</organism>
<name>A0A2T6ALF1_9FLAO</name>
<sequence>MILFIGCENPEPLEEIEVLGIKDADNRELSIAMNEFLKSPIFLEGLESNRKSNKMSENSKGAFFVQQGVFGFFPHYFETGVVVVAVFFRPGDYKIMPNGLAEFNLYTENPFVIYIDDAEGISLTANECIERNSSYSVKYKGQVLIEETPFGINYRAVLPLKTAYLAKGRNMLVNDAEEYDEENDLVTCREENVTERNFDFTYIERLNNEGNATETSLNIRFK</sequence>
<accession>A0A2T6ALF1</accession>
<gene>
    <name evidence="1" type="ORF">C8P64_0588</name>
</gene>